<evidence type="ECO:0000256" key="3">
    <source>
        <dbReference type="ARBA" id="ARBA00008277"/>
    </source>
</evidence>
<evidence type="ECO:0000256" key="9">
    <source>
        <dbReference type="ARBA" id="ARBA00022827"/>
    </source>
</evidence>
<keyword evidence="8" id="KW-0256">Endoplasmic reticulum</keyword>
<feature type="binding site" evidence="17">
    <location>
        <position position="375"/>
    </location>
    <ligand>
        <name>FAD</name>
        <dbReference type="ChEBI" id="CHEBI:57692"/>
    </ligand>
</feature>
<dbReference type="AlphaFoldDB" id="A0A7M7JIV0"/>
<keyword evidence="5" id="KW-0813">Transport</keyword>
<dbReference type="CTD" id="38500"/>
<dbReference type="GO" id="GO:0005789">
    <property type="term" value="C:endoplasmic reticulum membrane"/>
    <property type="evidence" value="ECO:0007669"/>
    <property type="project" value="UniProtKB-SubCell"/>
</dbReference>
<evidence type="ECO:0000313" key="20">
    <source>
        <dbReference type="EnsemblMetazoa" id="XP_022652350"/>
    </source>
</evidence>
<dbReference type="InterPro" id="IPR037192">
    <property type="entry name" value="ERO1-like_sf"/>
</dbReference>
<evidence type="ECO:0000256" key="7">
    <source>
        <dbReference type="ARBA" id="ARBA00022729"/>
    </source>
</evidence>
<feature type="region of interest" description="Disordered" evidence="19">
    <location>
        <begin position="134"/>
        <end position="161"/>
    </location>
</feature>
<dbReference type="GO" id="GO:0015035">
    <property type="term" value="F:protein-disulfide reductase activity"/>
    <property type="evidence" value="ECO:0007669"/>
    <property type="project" value="InterPro"/>
</dbReference>
<feature type="compositionally biased region" description="Basic and acidic residues" evidence="19">
    <location>
        <begin position="247"/>
        <end position="264"/>
    </location>
</feature>
<evidence type="ECO:0000256" key="11">
    <source>
        <dbReference type="ARBA" id="ARBA00023002"/>
    </source>
</evidence>
<proteinExistence type="inferred from homology"/>
<feature type="binding site" evidence="17">
    <location>
        <position position="327"/>
    </location>
    <ligand>
        <name>FAD</name>
        <dbReference type="ChEBI" id="CHEBI:57692"/>
    </ligand>
</feature>
<keyword evidence="12" id="KW-0472">Membrane</keyword>
<feature type="region of interest" description="Disordered" evidence="19">
    <location>
        <begin position="228"/>
        <end position="270"/>
    </location>
</feature>
<feature type="binding site" evidence="17">
    <location>
        <position position="412"/>
    </location>
    <ligand>
        <name>FAD</name>
        <dbReference type="ChEBI" id="CHEBI:57692"/>
    </ligand>
</feature>
<comment type="subcellular location">
    <subcellularLocation>
        <location evidence="2">Endoplasmic reticulum membrane</location>
        <topology evidence="2">Peripheral membrane protein</topology>
        <orientation evidence="2">Lumenal side</orientation>
    </subcellularLocation>
</comment>
<feature type="active site" description="Nucleophile" evidence="16">
    <location>
        <position position="517"/>
    </location>
</feature>
<dbReference type="RefSeq" id="XP_022652350.1">
    <property type="nucleotide sequence ID" value="XM_022796615.1"/>
</dbReference>
<evidence type="ECO:0000256" key="4">
    <source>
        <dbReference type="ARBA" id="ARBA00011802"/>
    </source>
</evidence>
<evidence type="ECO:0000256" key="5">
    <source>
        <dbReference type="ARBA" id="ARBA00022448"/>
    </source>
</evidence>
<organism evidence="20 21">
    <name type="scientific">Varroa destructor</name>
    <name type="common">Honeybee mite</name>
    <dbReference type="NCBI Taxonomy" id="109461"/>
    <lineage>
        <taxon>Eukaryota</taxon>
        <taxon>Metazoa</taxon>
        <taxon>Ecdysozoa</taxon>
        <taxon>Arthropoda</taxon>
        <taxon>Chelicerata</taxon>
        <taxon>Arachnida</taxon>
        <taxon>Acari</taxon>
        <taxon>Parasitiformes</taxon>
        <taxon>Mesostigmata</taxon>
        <taxon>Gamasina</taxon>
        <taxon>Dermanyssoidea</taxon>
        <taxon>Varroidae</taxon>
        <taxon>Varroa</taxon>
    </lineage>
</organism>
<keyword evidence="14" id="KW-0325">Glycoprotein</keyword>
<keyword evidence="11" id="KW-0560">Oxidoreductase</keyword>
<comment type="subunit">
    <text evidence="4">May function both as a monomer and a homodimer.</text>
</comment>
<feature type="binding site" evidence="17">
    <location>
        <position position="325"/>
    </location>
    <ligand>
        <name>FAD</name>
        <dbReference type="ChEBI" id="CHEBI:57692"/>
    </ligand>
</feature>
<feature type="binding site" evidence="17">
    <location>
        <position position="338"/>
    </location>
    <ligand>
        <name>FAD</name>
        <dbReference type="ChEBI" id="CHEBI:57692"/>
    </ligand>
</feature>
<evidence type="ECO:0000256" key="15">
    <source>
        <dbReference type="ARBA" id="ARBA00023284"/>
    </source>
</evidence>
<feature type="compositionally biased region" description="Basic and acidic residues" evidence="19">
    <location>
        <begin position="228"/>
        <end position="237"/>
    </location>
</feature>
<evidence type="ECO:0000256" key="14">
    <source>
        <dbReference type="ARBA" id="ARBA00023180"/>
    </source>
</evidence>
<keyword evidence="13 18" id="KW-1015">Disulfide bond</keyword>
<keyword evidence="9 17" id="KW-0274">FAD</keyword>
<dbReference type="PANTHER" id="PTHR12613">
    <property type="entry name" value="ERO1-RELATED"/>
    <property type="match status" value="1"/>
</dbReference>
<feature type="disulfide bond" description="Redox-active" evidence="18">
    <location>
        <begin position="108"/>
        <end position="113"/>
    </location>
</feature>
<keyword evidence="10" id="KW-0249">Electron transport</keyword>
<feature type="binding site" evidence="17">
    <location>
        <position position="372"/>
    </location>
    <ligand>
        <name>FAD</name>
        <dbReference type="ChEBI" id="CHEBI:57692"/>
    </ligand>
</feature>
<feature type="active site" evidence="16">
    <location>
        <position position="520"/>
    </location>
</feature>
<dbReference type="EnsemblMetazoa" id="XM_022796615">
    <property type="protein sequence ID" value="XP_022652350"/>
    <property type="gene ID" value="LOC111246662"/>
</dbReference>
<reference evidence="20" key="1">
    <citation type="submission" date="2021-01" db="UniProtKB">
        <authorList>
            <consortium name="EnsemblMetazoa"/>
        </authorList>
    </citation>
    <scope>IDENTIFICATION</scope>
</reference>
<evidence type="ECO:0000313" key="21">
    <source>
        <dbReference type="Proteomes" id="UP000594260"/>
    </source>
</evidence>
<evidence type="ECO:0000256" key="17">
    <source>
        <dbReference type="PIRSR" id="PIRSR017205-2"/>
    </source>
</evidence>
<dbReference type="GO" id="GO:0016972">
    <property type="term" value="F:thiol oxidase activity"/>
    <property type="evidence" value="ECO:0007669"/>
    <property type="project" value="InterPro"/>
</dbReference>
<dbReference type="InParanoid" id="A0A7M7JIV0"/>
<keyword evidence="15" id="KW-0676">Redox-active center</keyword>
<dbReference type="Pfam" id="PF04137">
    <property type="entry name" value="ERO1"/>
    <property type="match status" value="2"/>
</dbReference>
<evidence type="ECO:0000256" key="13">
    <source>
        <dbReference type="ARBA" id="ARBA00023157"/>
    </source>
</evidence>
<keyword evidence="7" id="KW-0732">Signal</keyword>
<dbReference type="FunCoup" id="A0A7M7JIV0">
    <property type="interactions" value="1341"/>
</dbReference>
<feature type="region of interest" description="Disordered" evidence="19">
    <location>
        <begin position="185"/>
        <end position="205"/>
    </location>
</feature>
<dbReference type="PANTHER" id="PTHR12613:SF0">
    <property type="entry name" value="ERO1-LIKE PROTEIN"/>
    <property type="match status" value="1"/>
</dbReference>
<dbReference type="OrthoDB" id="269384at2759"/>
<comment type="cofactor">
    <cofactor evidence="1 17">
        <name>FAD</name>
        <dbReference type="ChEBI" id="CHEBI:57692"/>
    </cofactor>
</comment>
<dbReference type="Proteomes" id="UP000594260">
    <property type="component" value="Unplaced"/>
</dbReference>
<keyword evidence="6" id="KW-0285">Flavoprotein</keyword>
<evidence type="ECO:0000256" key="12">
    <source>
        <dbReference type="ARBA" id="ARBA00023136"/>
    </source>
</evidence>
<dbReference type="PIRSF" id="PIRSF017205">
    <property type="entry name" value="ERO1"/>
    <property type="match status" value="1"/>
</dbReference>
<dbReference type="GeneID" id="111246662"/>
<evidence type="ECO:0000256" key="18">
    <source>
        <dbReference type="PIRSR" id="PIRSR017205-3"/>
    </source>
</evidence>
<evidence type="ECO:0000256" key="19">
    <source>
        <dbReference type="SAM" id="MobiDB-lite"/>
    </source>
</evidence>
<evidence type="ECO:0000256" key="6">
    <source>
        <dbReference type="ARBA" id="ARBA00022630"/>
    </source>
</evidence>
<evidence type="ECO:0000256" key="8">
    <source>
        <dbReference type="ARBA" id="ARBA00022824"/>
    </source>
</evidence>
<dbReference type="KEGG" id="vde:111246662"/>
<evidence type="ECO:0000256" key="16">
    <source>
        <dbReference type="PIRSR" id="PIRSR017205-1"/>
    </source>
</evidence>
<dbReference type="GO" id="GO:0071949">
    <property type="term" value="F:FAD binding"/>
    <property type="evidence" value="ECO:0007669"/>
    <property type="project" value="InterPro"/>
</dbReference>
<protein>
    <submittedName>
        <fullName evidence="20">Uncharacterized protein</fullName>
    </submittedName>
</protein>
<accession>A0A7M7JIV0</accession>
<dbReference type="GO" id="GO:0034975">
    <property type="term" value="P:protein folding in endoplasmic reticulum"/>
    <property type="evidence" value="ECO:0007669"/>
    <property type="project" value="InterPro"/>
</dbReference>
<feature type="disulfide bond" description="Redox-active" evidence="18">
    <location>
        <begin position="517"/>
        <end position="520"/>
    </location>
</feature>
<keyword evidence="21" id="KW-1185">Reference proteome</keyword>
<comment type="similarity">
    <text evidence="3">Belongs to the EROs family.</text>
</comment>
<name>A0A7M7JIV0_VARDE</name>
<evidence type="ECO:0000256" key="2">
    <source>
        <dbReference type="ARBA" id="ARBA00004367"/>
    </source>
</evidence>
<sequence>MQARQFSMISCRSRQRCFVLTMCPREVVLGGVILLFTMLMAPCTLTANKAPELSGLVDECDCNVNDLAHFNSFRIYPQIQSIVRKDYFRYFKVDLSKECPYWHDDATCALKDCSVETCDAEDIPFVVAEKLRLGSGSDEVEDEAPLETSQPQTEPPEEAGEALRELPYYERARTEGMTPSALIQADATSPPAVEKTETSTTNVHPTTITTTRGQITMATTVQPTAVESARHASEERNGTASSAIRNSVKDFVGDTESEKNERDNQASCKGHNRTLGKINITISEESLKEFERWRKHDASLQAFCVFDDENSLNASYVDLLLNPERFTGYAGPSANRVWKSIYEENCFKSPQGSPLDLNQMCLEKRVFYRVISGLHSSINIHLCAEYYLPKMGRFIVPGEPMWGPNVNEFNTRFSSASTDGEGPRRLKNLYFLYLLEMRAIHKASSFLRKAPFYTSNPEDTFETAEAINGFLETVGEFPSHFNEGQMFVGTCQETLRLKEEFRLHFLNISTIMDCVGCEKCRLWGKLQTQGLGTALKILFSDEGLELTRTEIVTLFNSFARLSNSLVQLGNFYRLSKEVPDINKAGKSFDSVFSRQKIEL</sequence>
<evidence type="ECO:0000256" key="1">
    <source>
        <dbReference type="ARBA" id="ARBA00001974"/>
    </source>
</evidence>
<evidence type="ECO:0000256" key="10">
    <source>
        <dbReference type="ARBA" id="ARBA00022982"/>
    </source>
</evidence>
<dbReference type="InterPro" id="IPR007266">
    <property type="entry name" value="Ero1"/>
</dbReference>
<dbReference type="SUPFAM" id="SSF110019">
    <property type="entry name" value="ERO1-like"/>
    <property type="match status" value="2"/>
</dbReference>